<protein>
    <submittedName>
        <fullName evidence="1">Uncharacterized protein</fullName>
    </submittedName>
</protein>
<accession>A0A7W7Y7H5</accession>
<dbReference type="RefSeq" id="WP_184337984.1">
    <property type="nucleotide sequence ID" value="NZ_JACHIG010000001.1"/>
</dbReference>
<proteinExistence type="predicted"/>
<reference evidence="1 2" key="1">
    <citation type="submission" date="2020-08" db="EMBL/GenBank/DDBJ databases">
        <title>Genomic Encyclopedia of Type Strains, Phase IV (KMG-IV): sequencing the most valuable type-strain genomes for metagenomic binning, comparative biology and taxonomic classification.</title>
        <authorList>
            <person name="Goeker M."/>
        </authorList>
    </citation>
    <scope>NUCLEOTIDE SEQUENCE [LARGE SCALE GENOMIC DNA]</scope>
    <source>
        <strain evidence="1 2">DSM 12252</strain>
    </source>
</reference>
<evidence type="ECO:0000313" key="1">
    <source>
        <dbReference type="EMBL" id="MBB5031042.1"/>
    </source>
</evidence>
<dbReference type="AlphaFoldDB" id="A0A7W7Y7H5"/>
<sequence length="84" mass="8905">MTRQRARTTSQMLAAAVTLAAVLIMLAPLRRGPMENAARQAGWSPLLDLGGMADSTAFHRRDSAATSCTASVPVLFRQPTAPVP</sequence>
<keyword evidence="2" id="KW-1185">Reference proteome</keyword>
<dbReference type="Proteomes" id="UP000590740">
    <property type="component" value="Unassembled WGS sequence"/>
</dbReference>
<evidence type="ECO:0000313" key="2">
    <source>
        <dbReference type="Proteomes" id="UP000590740"/>
    </source>
</evidence>
<organism evidence="1 2">
    <name type="scientific">Prosthecobacter vanneervenii</name>
    <dbReference type="NCBI Taxonomy" id="48466"/>
    <lineage>
        <taxon>Bacteria</taxon>
        <taxon>Pseudomonadati</taxon>
        <taxon>Verrucomicrobiota</taxon>
        <taxon>Verrucomicrobiia</taxon>
        <taxon>Verrucomicrobiales</taxon>
        <taxon>Verrucomicrobiaceae</taxon>
        <taxon>Prosthecobacter</taxon>
    </lineage>
</organism>
<comment type="caution">
    <text evidence="1">The sequence shown here is derived from an EMBL/GenBank/DDBJ whole genome shotgun (WGS) entry which is preliminary data.</text>
</comment>
<gene>
    <name evidence="1" type="ORF">HNQ65_000596</name>
</gene>
<dbReference type="EMBL" id="JACHIG010000001">
    <property type="protein sequence ID" value="MBB5031042.1"/>
    <property type="molecule type" value="Genomic_DNA"/>
</dbReference>
<name>A0A7W7Y7H5_9BACT</name>